<dbReference type="KEGG" id="mgy:MGMSRv2__3441"/>
<protein>
    <submittedName>
        <fullName evidence="1">Uncharacterized protein</fullName>
    </submittedName>
</protein>
<evidence type="ECO:0000313" key="1">
    <source>
        <dbReference type="EMBL" id="CDL00656.1"/>
    </source>
</evidence>
<keyword evidence="2" id="KW-1185">Reference proteome</keyword>
<accession>V6F8A9</accession>
<sequence>MPENTREFIIFKFCFHISIFLYNFFCCHITPRNGQNLNASLKTRRRHFPCHNATVCNKKRIKNSCESRQGSDRINK</sequence>
<gene>
    <name evidence="1" type="ordered locus">MGMSRv2__3441</name>
</gene>
<organism evidence="1 2">
    <name type="scientific">Magnetospirillum gryphiswaldense (strain DSM 6361 / JCM 21280 / NBRC 15271 / MSR-1)</name>
    <dbReference type="NCBI Taxonomy" id="431944"/>
    <lineage>
        <taxon>Bacteria</taxon>
        <taxon>Pseudomonadati</taxon>
        <taxon>Pseudomonadota</taxon>
        <taxon>Alphaproteobacteria</taxon>
        <taxon>Rhodospirillales</taxon>
        <taxon>Rhodospirillaceae</taxon>
        <taxon>Magnetospirillum</taxon>
    </lineage>
</organism>
<evidence type="ECO:0000313" key="2">
    <source>
        <dbReference type="Proteomes" id="UP000018922"/>
    </source>
</evidence>
<reference evidence="1 2" key="1">
    <citation type="journal article" date="2014" name="Genome Announc.">
        <title>Complete genome sequence of Magnetospirillum gryphiswaldense MSR-1.</title>
        <authorList>
            <person name="Wang X."/>
            <person name="Wang Q."/>
            <person name="Zhang W."/>
            <person name="Wang Y."/>
            <person name="Li L."/>
            <person name="Wen T."/>
            <person name="Zhang T."/>
            <person name="Zhang Y."/>
            <person name="Xu J."/>
            <person name="Hu J."/>
            <person name="Li S."/>
            <person name="Liu L."/>
            <person name="Liu J."/>
            <person name="Jiang W."/>
            <person name="Tian J."/>
            <person name="Li Y."/>
            <person name="Schuler D."/>
            <person name="Wang L."/>
            <person name="Li J."/>
        </authorList>
    </citation>
    <scope>NUCLEOTIDE SEQUENCE [LARGE SCALE GENOMIC DNA]</scope>
    <source>
        <strain evidence="2">DSM 6361 / JCM 21280 / NBRC 15271 / MSR-1</strain>
    </source>
</reference>
<dbReference type="HOGENOM" id="CLU_2650155_0_0_5"/>
<dbReference type="AlphaFoldDB" id="V6F8A9"/>
<proteinExistence type="predicted"/>
<dbReference type="Proteomes" id="UP000018922">
    <property type="component" value="Chromosome I"/>
</dbReference>
<dbReference type="EMBL" id="HG794546">
    <property type="protein sequence ID" value="CDL00656.1"/>
    <property type="molecule type" value="Genomic_DNA"/>
</dbReference>
<name>V6F8A9_MAGGM</name>